<evidence type="ECO:0000313" key="1">
    <source>
        <dbReference type="EMBL" id="AUB36717.1"/>
    </source>
</evidence>
<keyword evidence="2" id="KW-1185">Reference proteome</keyword>
<name>A0A2K8SMS4_9NOSO</name>
<dbReference type="Proteomes" id="UP000232003">
    <property type="component" value="Chromosome"/>
</dbReference>
<organism evidence="1 2">
    <name type="scientific">Nostoc flagelliforme CCNUN1</name>
    <dbReference type="NCBI Taxonomy" id="2038116"/>
    <lineage>
        <taxon>Bacteria</taxon>
        <taxon>Bacillati</taxon>
        <taxon>Cyanobacteriota</taxon>
        <taxon>Cyanophyceae</taxon>
        <taxon>Nostocales</taxon>
        <taxon>Nostocaceae</taxon>
        <taxon>Nostoc</taxon>
    </lineage>
</organism>
<dbReference type="AlphaFoldDB" id="A0A2K8SMS4"/>
<accession>A0A2K8SMS4</accession>
<proteinExistence type="predicted"/>
<dbReference type="EMBL" id="CP024785">
    <property type="protein sequence ID" value="AUB36717.1"/>
    <property type="molecule type" value="Genomic_DNA"/>
</dbReference>
<dbReference type="KEGG" id="nfl:COO91_02640"/>
<evidence type="ECO:0000313" key="2">
    <source>
        <dbReference type="Proteomes" id="UP000232003"/>
    </source>
</evidence>
<protein>
    <submittedName>
        <fullName evidence="1">Uncharacterized protein</fullName>
    </submittedName>
</protein>
<gene>
    <name evidence="1" type="ORF">COO91_02640</name>
</gene>
<sequence length="164" mass="17900">MLLQPYTLAQSLFENAEPTEINQLSTPQRLVIPPLAPSEIAPAATSESVTNEEDLLALPRFNTIITRELPTLWQMRVPLEQVGLLYATYELKAENGRSNAVSNEQRSDSAVQVVLEPLPIIEISRDQNSNTALVQGGVRLKMDLSAAQSAGAYAGDVTVTVNQR</sequence>
<reference evidence="1 2" key="1">
    <citation type="submission" date="2017-11" db="EMBL/GenBank/DDBJ databases">
        <title>Complete genome of a free-living desiccation-tolerant cyanobacterium and its photosynthetic adaptation to extreme terrestrial habitat.</title>
        <authorList>
            <person name="Shang J."/>
        </authorList>
    </citation>
    <scope>NUCLEOTIDE SEQUENCE [LARGE SCALE GENOMIC DNA]</scope>
    <source>
        <strain evidence="1 2">CCNUN1</strain>
    </source>
</reference>